<dbReference type="RefSeq" id="WP_260561025.1">
    <property type="nucleotide sequence ID" value="NZ_BAABEC010000009.1"/>
</dbReference>
<keyword evidence="2" id="KW-1133">Transmembrane helix</keyword>
<keyword evidence="2" id="KW-0812">Transmembrane</keyword>
<protein>
    <submittedName>
        <fullName evidence="3">Uncharacterized protein</fullName>
    </submittedName>
</protein>
<keyword evidence="2" id="KW-0472">Membrane</keyword>
<feature type="transmembrane region" description="Helical" evidence="2">
    <location>
        <begin position="88"/>
        <end position="107"/>
    </location>
</feature>
<accession>A0ABY5YKH3</accession>
<reference evidence="3" key="1">
    <citation type="submission" date="2022-09" db="EMBL/GenBank/DDBJ databases">
        <title>genome sequence of Deinococcus rubellus.</title>
        <authorList>
            <person name="Srinivasan S."/>
        </authorList>
    </citation>
    <scope>NUCLEOTIDE SEQUENCE</scope>
    <source>
        <strain evidence="3">Ant6</strain>
    </source>
</reference>
<organism evidence="3 4">
    <name type="scientific">Deinococcus rubellus</name>
    <dbReference type="NCBI Taxonomy" id="1889240"/>
    <lineage>
        <taxon>Bacteria</taxon>
        <taxon>Thermotogati</taxon>
        <taxon>Deinococcota</taxon>
        <taxon>Deinococci</taxon>
        <taxon>Deinococcales</taxon>
        <taxon>Deinococcaceae</taxon>
        <taxon>Deinococcus</taxon>
    </lineage>
</organism>
<name>A0ABY5YKH3_9DEIO</name>
<keyword evidence="4" id="KW-1185">Reference proteome</keyword>
<evidence type="ECO:0000256" key="1">
    <source>
        <dbReference type="SAM" id="MobiDB-lite"/>
    </source>
</evidence>
<sequence>MPSRSRRKLEVPPKMYGTASDSDERGPLQTLYEDALSDVGRFIGTCLGLWWQAGGAALVLGVFVYLMVWSTPFGSTPIPEFPALDFRLWPFIIAVFAALLVCLLYCLPQMLRRRDAVNQRRTQHAALAAERSANVTAQTPQ</sequence>
<feature type="region of interest" description="Disordered" evidence="1">
    <location>
        <begin position="1"/>
        <end position="25"/>
    </location>
</feature>
<gene>
    <name evidence="3" type="ORF">N0D28_03635</name>
</gene>
<feature type="transmembrane region" description="Helical" evidence="2">
    <location>
        <begin position="49"/>
        <end position="68"/>
    </location>
</feature>
<evidence type="ECO:0000313" key="4">
    <source>
        <dbReference type="Proteomes" id="UP001060261"/>
    </source>
</evidence>
<dbReference type="Proteomes" id="UP001060261">
    <property type="component" value="Chromosome"/>
</dbReference>
<proteinExistence type="predicted"/>
<dbReference type="EMBL" id="CP104213">
    <property type="protein sequence ID" value="UWX64764.1"/>
    <property type="molecule type" value="Genomic_DNA"/>
</dbReference>
<evidence type="ECO:0000256" key="2">
    <source>
        <dbReference type="SAM" id="Phobius"/>
    </source>
</evidence>
<evidence type="ECO:0000313" key="3">
    <source>
        <dbReference type="EMBL" id="UWX64764.1"/>
    </source>
</evidence>